<dbReference type="EMBL" id="BKCJ010082266">
    <property type="protein sequence ID" value="GEW95829.1"/>
    <property type="molecule type" value="Genomic_DNA"/>
</dbReference>
<keyword evidence="1" id="KW-0238">DNA-binding</keyword>
<gene>
    <name evidence="1" type="ORF">Tci_267805</name>
</gene>
<dbReference type="AlphaFoldDB" id="A0A699GZW4"/>
<comment type="caution">
    <text evidence="1">The sequence shown here is derived from an EMBL/GenBank/DDBJ whole genome shotgun (WGS) entry which is preliminary data.</text>
</comment>
<accession>A0A699GZW4</accession>
<name>A0A699GZW4_TANCI</name>
<protein>
    <submittedName>
        <fullName evidence="1">ARID DNA-binding domain-containing protein</fullName>
    </submittedName>
</protein>
<evidence type="ECO:0000313" key="1">
    <source>
        <dbReference type="EMBL" id="GEW95829.1"/>
    </source>
</evidence>
<sequence length="257" mass="29856">MDLLEKKGFEIIYEHNKCSLVYMFNNLKKERLDEDRLRTRQNQYLEDYFELMTKKDEGMGEDLIRIKGNLYSTKVQTFNEYVVFLNLIKQVYIRPINSGIRAIPLQHIILVLSKGNGKEIKKCYMYYLDVFTSYFKTTRAPQQEYNGGFSQTILKMPTSEIEEGKDRDCLMSHQWDFSETGAPTGRTIIQKGKGKMDHFGVKLEDTKEGEDSQEQPTLSHSTRMQNLQGMVLGPSTLMMTNNEDSRSNTSDDFTIIT</sequence>
<reference evidence="1" key="1">
    <citation type="journal article" date="2019" name="Sci. Rep.">
        <title>Draft genome of Tanacetum cinerariifolium, the natural source of mosquito coil.</title>
        <authorList>
            <person name="Yamashiro T."/>
            <person name="Shiraishi A."/>
            <person name="Satake H."/>
            <person name="Nakayama K."/>
        </authorList>
    </citation>
    <scope>NUCLEOTIDE SEQUENCE</scope>
</reference>
<dbReference type="GO" id="GO:0003677">
    <property type="term" value="F:DNA binding"/>
    <property type="evidence" value="ECO:0007669"/>
    <property type="project" value="UniProtKB-KW"/>
</dbReference>
<proteinExistence type="predicted"/>
<organism evidence="1">
    <name type="scientific">Tanacetum cinerariifolium</name>
    <name type="common">Dalmatian daisy</name>
    <name type="synonym">Chrysanthemum cinerariifolium</name>
    <dbReference type="NCBI Taxonomy" id="118510"/>
    <lineage>
        <taxon>Eukaryota</taxon>
        <taxon>Viridiplantae</taxon>
        <taxon>Streptophyta</taxon>
        <taxon>Embryophyta</taxon>
        <taxon>Tracheophyta</taxon>
        <taxon>Spermatophyta</taxon>
        <taxon>Magnoliopsida</taxon>
        <taxon>eudicotyledons</taxon>
        <taxon>Gunneridae</taxon>
        <taxon>Pentapetalae</taxon>
        <taxon>asterids</taxon>
        <taxon>campanulids</taxon>
        <taxon>Asterales</taxon>
        <taxon>Asteraceae</taxon>
        <taxon>Asteroideae</taxon>
        <taxon>Anthemideae</taxon>
        <taxon>Anthemidinae</taxon>
        <taxon>Tanacetum</taxon>
    </lineage>
</organism>